<keyword evidence="2" id="KW-0472">Membrane</keyword>
<feature type="transmembrane region" description="Helical" evidence="2">
    <location>
        <begin position="141"/>
        <end position="159"/>
    </location>
</feature>
<dbReference type="OrthoDB" id="3528350at2"/>
<feature type="region of interest" description="Disordered" evidence="1">
    <location>
        <begin position="231"/>
        <end position="258"/>
    </location>
</feature>
<sequence length="258" mass="28904">MTTRYEQRCLTLLRAYPPRYRAARGEELIGTLLDAATPGRETPSIRESWDVIRGGLMTRWRAHPPVWRWLLYRGTGARLPYAYRWWARDDILGRWFYARSNFGFSLLSYPVSLGVLVGERAVFSAQRGIPYRSPLPHGNGWWIAIILAVFLLVPIPPLNKRNRRLALKKHEFLPDGTPFEAASMWWGPAWPPQGPSGVPVALPPSVAPAAVVPGSWPPLGHVPDSWPPMVPPVAVRARRPQPPDDGAWPPAGPWSPPG</sequence>
<dbReference type="EMBL" id="VFOZ01000001">
    <property type="protein sequence ID" value="TQL98451.1"/>
    <property type="molecule type" value="Genomic_DNA"/>
</dbReference>
<accession>A0A543CMX7</accession>
<evidence type="ECO:0000256" key="1">
    <source>
        <dbReference type="SAM" id="MobiDB-lite"/>
    </source>
</evidence>
<dbReference type="RefSeq" id="WP_141957048.1">
    <property type="nucleotide sequence ID" value="NZ_VFOZ01000001.1"/>
</dbReference>
<comment type="caution">
    <text evidence="3">The sequence shown here is derived from an EMBL/GenBank/DDBJ whole genome shotgun (WGS) entry which is preliminary data.</text>
</comment>
<feature type="transmembrane region" description="Helical" evidence="2">
    <location>
        <begin position="102"/>
        <end position="121"/>
    </location>
</feature>
<keyword evidence="4" id="KW-1185">Reference proteome</keyword>
<dbReference type="AlphaFoldDB" id="A0A543CMX7"/>
<keyword evidence="2" id="KW-0812">Transmembrane</keyword>
<keyword evidence="2" id="KW-1133">Transmembrane helix</keyword>
<evidence type="ECO:0000256" key="2">
    <source>
        <dbReference type="SAM" id="Phobius"/>
    </source>
</evidence>
<evidence type="ECO:0000313" key="4">
    <source>
        <dbReference type="Proteomes" id="UP000316096"/>
    </source>
</evidence>
<protein>
    <submittedName>
        <fullName evidence="3">Uncharacterized protein</fullName>
    </submittedName>
</protein>
<reference evidence="3 4" key="1">
    <citation type="submission" date="2019-06" db="EMBL/GenBank/DDBJ databases">
        <title>Sequencing the genomes of 1000 actinobacteria strains.</title>
        <authorList>
            <person name="Klenk H.-P."/>
        </authorList>
    </citation>
    <scope>NUCLEOTIDE SEQUENCE [LARGE SCALE GENOMIC DNA]</scope>
    <source>
        <strain evidence="3 4">DSM 102200</strain>
    </source>
</reference>
<proteinExistence type="predicted"/>
<evidence type="ECO:0000313" key="3">
    <source>
        <dbReference type="EMBL" id="TQL98451.1"/>
    </source>
</evidence>
<dbReference type="Proteomes" id="UP000316096">
    <property type="component" value="Unassembled WGS sequence"/>
</dbReference>
<organism evidence="3 4">
    <name type="scientific">Actinoallomurus bryophytorum</name>
    <dbReference type="NCBI Taxonomy" id="1490222"/>
    <lineage>
        <taxon>Bacteria</taxon>
        <taxon>Bacillati</taxon>
        <taxon>Actinomycetota</taxon>
        <taxon>Actinomycetes</taxon>
        <taxon>Streptosporangiales</taxon>
        <taxon>Thermomonosporaceae</taxon>
        <taxon>Actinoallomurus</taxon>
    </lineage>
</organism>
<name>A0A543CMX7_9ACTN</name>
<gene>
    <name evidence="3" type="ORF">FB559_4077</name>
</gene>